<dbReference type="Pfam" id="PF09684">
    <property type="entry name" value="Tail_P2_I"/>
    <property type="match status" value="1"/>
</dbReference>
<evidence type="ECO:0000313" key="3">
    <source>
        <dbReference type="Proteomes" id="UP000182229"/>
    </source>
</evidence>
<dbReference type="AlphaFoldDB" id="A0A1L9AWZ1"/>
<feature type="region of interest" description="Disordered" evidence="1">
    <location>
        <begin position="649"/>
        <end position="675"/>
    </location>
</feature>
<comment type="caution">
    <text evidence="2">The sequence shown here is derived from an EMBL/GenBank/DDBJ whole genome shotgun (WGS) entry which is preliminary data.</text>
</comment>
<keyword evidence="3" id="KW-1185">Reference proteome</keyword>
<organism evidence="2 3">
    <name type="scientific">Cystobacter ferrugineus</name>
    <dbReference type="NCBI Taxonomy" id="83449"/>
    <lineage>
        <taxon>Bacteria</taxon>
        <taxon>Pseudomonadati</taxon>
        <taxon>Myxococcota</taxon>
        <taxon>Myxococcia</taxon>
        <taxon>Myxococcales</taxon>
        <taxon>Cystobacterineae</taxon>
        <taxon>Archangiaceae</taxon>
        <taxon>Cystobacter</taxon>
    </lineage>
</organism>
<evidence type="ECO:0000256" key="1">
    <source>
        <dbReference type="SAM" id="MobiDB-lite"/>
    </source>
</evidence>
<feature type="compositionally biased region" description="Polar residues" evidence="1">
    <location>
        <begin position="649"/>
        <end position="666"/>
    </location>
</feature>
<accession>A0A1L9AWZ1</accession>
<dbReference type="RefSeq" id="WP_071904348.1">
    <property type="nucleotide sequence ID" value="NZ_MPIN01000018.1"/>
</dbReference>
<name>A0A1L9AWZ1_9BACT</name>
<dbReference type="OrthoDB" id="626916at2"/>
<proteinExistence type="predicted"/>
<evidence type="ECO:0008006" key="4">
    <source>
        <dbReference type="Google" id="ProtNLM"/>
    </source>
</evidence>
<protein>
    <recommendedName>
        <fullName evidence="4">Phage tail protein</fullName>
    </recommendedName>
</protein>
<sequence length="1128" mass="122138">MSDAYPFDPDVRDHVGRLLYELLPSLYRVRDEDSGELRRFLQVLAAPLAELRQNVEELHGDLFIDTCNDWIIPYLADMVGVELIFPDAASNRRDVRGAVSWRRRKGTRGALEEMASDLSGQMVVTHEGWKRLLLSQDLNLLRAERVVTDVRRTTLAEGATGPLDGAYHVLDARDISASTGRYHPEHVVHWLHPTRLFPVREGAAFERTRYDVDGVTVLDPDLRYAIHPLGYWHTLRVRRAHPRDPVPFDRVPSAHFAANPGAYFDQAGDDNSRFSIRLSGLPAAVAAPVRELRQPSKSPADASLVTGIAEVTLVEESPDRRPTAAVAVELLAVPADESGMPLPASARVRGGVLMPVQGGSAALGTTPDLEPVPMPVAMLRLRTTTAGAVAHFPGATLELASTALDARHASRVMGLDVEGFLRGSLLVELPRTWVHGQRWFYVAADGSLYDAQSAAEAQKSGGVPDVPLVMGAGGLALPVRVLTVGPGPAWPPLPRTSAAERMTRVPGAPGRGPVFLHGGRVRSRHIESLQAVSGSPVMGLAFAARIARGGGAVYHPFSRLRWTGDDPSTSGAWDVLDSNGNPITSEARRAERLRDIAREREANASEIELVVRFEAEAEGLVLPPCEVAYTSDDGQTLLIHLPTLETSTSVSSDWAPSAGNWSTRSAPVSVGADGSTRRVDMNTTVRQALGAVAPLTTATLRRRRVRYRNLCGWDREPTTEPPRTLAPTPRGCLDIDPEHGLFALAKQEPPRPWPLLGGGFRPSAVTVDYLEGYTDHIGARPDAREPVLGRRQPTPTRLVSASGRLHPGAPSDWHLLPRHASLGEAFAAVASVMTAAAAARAKGEDVEVKEVIQFEDSATYSAVEGLDWPLPPVGLPVELTLQAAEGQRPVLALNGPWSVPFGDQPSEPYGALTLRGLWVVPGGVRFPAAARVAVEFCTLGDLAFFAPPGINIRVDVERSLTGRLWLGDLGTLAVRDSVLDSYGQVLVVSRGTCELERVTVMGQGMAPGGIATEVNVLEATHVLFLDKVQVRDRFHGCVRFSRVAAGSTLPRRHRVVEVPVRFVSRSRNDPAHARLAPDCAREILRGAEDGSEMGAFHGTRLVQRQDALMRRLVEFTPAGLTTGIVRMD</sequence>
<evidence type="ECO:0000313" key="2">
    <source>
        <dbReference type="EMBL" id="OJH34517.1"/>
    </source>
</evidence>
<reference evidence="3" key="1">
    <citation type="submission" date="2016-11" db="EMBL/GenBank/DDBJ databases">
        <authorList>
            <person name="Shukria A."/>
            <person name="Stevens D.C."/>
        </authorList>
    </citation>
    <scope>NUCLEOTIDE SEQUENCE [LARGE SCALE GENOMIC DNA]</scope>
    <source>
        <strain evidence="3">Cbfe23</strain>
    </source>
</reference>
<dbReference type="InterPro" id="IPR006521">
    <property type="entry name" value="Tail_protein_I"/>
</dbReference>
<dbReference type="Proteomes" id="UP000182229">
    <property type="component" value="Unassembled WGS sequence"/>
</dbReference>
<dbReference type="EMBL" id="MPIN01000018">
    <property type="protein sequence ID" value="OJH34517.1"/>
    <property type="molecule type" value="Genomic_DNA"/>
</dbReference>
<dbReference type="STRING" id="83449.BON30_42670"/>
<gene>
    <name evidence="2" type="ORF">BON30_42670</name>
</gene>
<reference evidence="2 3" key="2">
    <citation type="submission" date="2016-12" db="EMBL/GenBank/DDBJ databases">
        <title>Draft Genome Sequence of Cystobacter ferrugineus Strain Cbfe23.</title>
        <authorList>
            <person name="Akbar S."/>
            <person name="Dowd S.E."/>
            <person name="Stevens D.C."/>
        </authorList>
    </citation>
    <scope>NUCLEOTIDE SEQUENCE [LARGE SCALE GENOMIC DNA]</scope>
    <source>
        <strain evidence="2 3">Cbfe23</strain>
    </source>
</reference>